<evidence type="ECO:0000313" key="2">
    <source>
        <dbReference type="EMBL" id="AAZ64344.1"/>
    </source>
</evidence>
<proteinExistence type="predicted"/>
<protein>
    <recommendedName>
        <fullName evidence="3">LicD</fullName>
    </recommendedName>
</protein>
<dbReference type="KEGG" id="reu:Reut_B4996"/>
<evidence type="ECO:0008006" key="3">
    <source>
        <dbReference type="Google" id="ProtNLM"/>
    </source>
</evidence>
<name>Q46R90_CUPPJ</name>
<dbReference type="eggNOG" id="COG0615">
    <property type="taxonomic scope" value="Bacteria"/>
</dbReference>
<reference evidence="2" key="1">
    <citation type="submission" date="2005-08" db="EMBL/GenBank/DDBJ databases">
        <title>Complete sequence of chromosome 2 of Ralstonia eutropha JMP134.</title>
        <authorList>
            <person name="Copeland A."/>
            <person name="Lucas S."/>
            <person name="Lapidus A."/>
            <person name="Barry K."/>
            <person name="Detter J.C."/>
            <person name="Glavina T."/>
            <person name="Hammon N."/>
            <person name="Israni S."/>
            <person name="Pitluck S."/>
            <person name="Goltsman E."/>
            <person name="Martinez M."/>
            <person name="Schmutz J."/>
            <person name="Larimer F."/>
            <person name="Land M."/>
            <person name="Lykidis A."/>
            <person name="Richardson P."/>
        </authorList>
    </citation>
    <scope>NUCLEOTIDE SEQUENCE [LARGE SCALE GENOMIC DNA]</scope>
    <source>
        <strain evidence="2">JMP134</strain>
    </source>
</reference>
<feature type="compositionally biased region" description="Low complexity" evidence="1">
    <location>
        <begin position="17"/>
        <end position="33"/>
    </location>
</feature>
<dbReference type="EMBL" id="CP000091">
    <property type="protein sequence ID" value="AAZ64344.1"/>
    <property type="molecule type" value="Genomic_DNA"/>
</dbReference>
<accession>Q46R90</accession>
<dbReference type="AlphaFoldDB" id="Q46R90"/>
<sequence>MDACVLHATKTVCGLPVSQSPAAAPGSSAESMSQGGPRGGKQTMAAIQGGAMTLSPSQPAQAQFAALSARLQQGGPMPPDDIRNWCHLGLELGYAQAVRQLCESLLAAPQVHPALRPYWLFFLGTALLHQHQVEAGVQAERQALAALCDAPQVHNPQPVMRHLADPRVEVVLWQALARLAAGGVQAFAHAGTLLGLVRDGRLLPFDKDMDLGLMLHELPAAHALLTGDGWRPVQPQFRIDNLASYVHPRLDVVLDLCGLLADRDGATLLGGFWTGGGVPAAHQRVTRFPGPLKLVSQASPAGAVWALEDPQSWLEAFYGKTWRTPDPFFDTIIGAHNLAGFSALTQWYACSRIANAWLNGYWEKALRLTQLVLDRHTPDDALLRRVEQVLKAGLASLPGGAASA</sequence>
<gene>
    <name evidence="2" type="ordered locus">Reut_B4996</name>
</gene>
<dbReference type="STRING" id="264198.Reut_B4996"/>
<dbReference type="OrthoDB" id="9802794at2"/>
<dbReference type="HOGENOM" id="CLU_680984_0_0_4"/>
<feature type="region of interest" description="Disordered" evidence="1">
    <location>
        <begin position="17"/>
        <end position="43"/>
    </location>
</feature>
<organism evidence="2">
    <name type="scientific">Cupriavidus pinatubonensis (strain JMP 134 / LMG 1197)</name>
    <name type="common">Cupriavidus necator (strain JMP 134)</name>
    <dbReference type="NCBI Taxonomy" id="264198"/>
    <lineage>
        <taxon>Bacteria</taxon>
        <taxon>Pseudomonadati</taxon>
        <taxon>Pseudomonadota</taxon>
        <taxon>Betaproteobacteria</taxon>
        <taxon>Burkholderiales</taxon>
        <taxon>Burkholderiaceae</taxon>
        <taxon>Cupriavidus</taxon>
    </lineage>
</organism>
<evidence type="ECO:0000256" key="1">
    <source>
        <dbReference type="SAM" id="MobiDB-lite"/>
    </source>
</evidence>